<gene>
    <name evidence="1" type="ORF">LCGC14_0143030</name>
</gene>
<accession>A0A0F9VGU0</accession>
<evidence type="ECO:0000313" key="1">
    <source>
        <dbReference type="EMBL" id="KKN99057.1"/>
    </source>
</evidence>
<dbReference type="AlphaFoldDB" id="A0A0F9VGU0"/>
<proteinExistence type="predicted"/>
<protein>
    <submittedName>
        <fullName evidence="1">Uncharacterized protein</fullName>
    </submittedName>
</protein>
<organism evidence="1">
    <name type="scientific">marine sediment metagenome</name>
    <dbReference type="NCBI Taxonomy" id="412755"/>
    <lineage>
        <taxon>unclassified sequences</taxon>
        <taxon>metagenomes</taxon>
        <taxon>ecological metagenomes</taxon>
    </lineage>
</organism>
<sequence length="90" mass="10486">MRPELYRKLNSWVNKFGGDRAFANRINEVPKTIRELVYGDAELMKRFGFDSVKPLNMDVCPNCKQKTLEVHSNAPEGSECFCHECDWPYN</sequence>
<dbReference type="EMBL" id="LAZR01000049">
    <property type="protein sequence ID" value="KKN99057.1"/>
    <property type="molecule type" value="Genomic_DNA"/>
</dbReference>
<comment type="caution">
    <text evidence="1">The sequence shown here is derived from an EMBL/GenBank/DDBJ whole genome shotgun (WGS) entry which is preliminary data.</text>
</comment>
<reference evidence="1" key="1">
    <citation type="journal article" date="2015" name="Nature">
        <title>Complex archaea that bridge the gap between prokaryotes and eukaryotes.</title>
        <authorList>
            <person name="Spang A."/>
            <person name="Saw J.H."/>
            <person name="Jorgensen S.L."/>
            <person name="Zaremba-Niedzwiedzka K."/>
            <person name="Martijn J."/>
            <person name="Lind A.E."/>
            <person name="van Eijk R."/>
            <person name="Schleper C."/>
            <person name="Guy L."/>
            <person name="Ettema T.J."/>
        </authorList>
    </citation>
    <scope>NUCLEOTIDE SEQUENCE</scope>
</reference>
<name>A0A0F9VGU0_9ZZZZ</name>